<dbReference type="WBParaSite" id="nRc.2.0.1.t29515-RA">
    <property type="protein sequence ID" value="nRc.2.0.1.t29515-RA"/>
    <property type="gene ID" value="nRc.2.0.1.g29515"/>
</dbReference>
<sequence length="93" mass="10239">MIGSAYARPTITIKQTEKKVIGDESSGEHDSIEKNVYTDGVMLLTSNVGKHLCRQQITLCNKKLAIKSGDGKAGQSSVRTFFPASYRPKICYK</sequence>
<organism evidence="1 2">
    <name type="scientific">Romanomermis culicivorax</name>
    <name type="common">Nematode worm</name>
    <dbReference type="NCBI Taxonomy" id="13658"/>
    <lineage>
        <taxon>Eukaryota</taxon>
        <taxon>Metazoa</taxon>
        <taxon>Ecdysozoa</taxon>
        <taxon>Nematoda</taxon>
        <taxon>Enoplea</taxon>
        <taxon>Dorylaimia</taxon>
        <taxon>Mermithida</taxon>
        <taxon>Mermithoidea</taxon>
        <taxon>Mermithidae</taxon>
        <taxon>Romanomermis</taxon>
    </lineage>
</organism>
<name>A0A915JT57_ROMCU</name>
<evidence type="ECO:0000313" key="1">
    <source>
        <dbReference type="Proteomes" id="UP000887565"/>
    </source>
</evidence>
<proteinExistence type="predicted"/>
<accession>A0A915JT57</accession>
<dbReference type="AlphaFoldDB" id="A0A915JT57"/>
<reference evidence="2" key="1">
    <citation type="submission" date="2022-11" db="UniProtKB">
        <authorList>
            <consortium name="WormBaseParasite"/>
        </authorList>
    </citation>
    <scope>IDENTIFICATION</scope>
</reference>
<dbReference type="Proteomes" id="UP000887565">
    <property type="component" value="Unplaced"/>
</dbReference>
<evidence type="ECO:0000313" key="2">
    <source>
        <dbReference type="WBParaSite" id="nRc.2.0.1.t29515-RA"/>
    </source>
</evidence>
<protein>
    <submittedName>
        <fullName evidence="2">Uncharacterized protein</fullName>
    </submittedName>
</protein>
<keyword evidence="1" id="KW-1185">Reference proteome</keyword>